<evidence type="ECO:0000313" key="11">
    <source>
        <dbReference type="Proteomes" id="UP000648239"/>
    </source>
</evidence>
<keyword evidence="3 6" id="KW-0597">Phosphoprotein</keyword>
<keyword evidence="4" id="KW-0808">Transferase</keyword>
<dbReference type="InterPro" id="IPR036890">
    <property type="entry name" value="HATPase_C_sf"/>
</dbReference>
<feature type="modified residue" description="4-aspartylphosphate" evidence="6">
    <location>
        <position position="54"/>
    </location>
</feature>
<dbReference type="SMART" id="SM00388">
    <property type="entry name" value="HisKA"/>
    <property type="match status" value="1"/>
</dbReference>
<evidence type="ECO:0000256" key="1">
    <source>
        <dbReference type="ARBA" id="ARBA00000085"/>
    </source>
</evidence>
<dbReference type="GO" id="GO:0000155">
    <property type="term" value="F:phosphorelay sensor kinase activity"/>
    <property type="evidence" value="ECO:0007669"/>
    <property type="project" value="InterPro"/>
</dbReference>
<dbReference type="InterPro" id="IPR001789">
    <property type="entry name" value="Sig_transdc_resp-reg_receiver"/>
</dbReference>
<dbReference type="InterPro" id="IPR005467">
    <property type="entry name" value="His_kinase_dom"/>
</dbReference>
<evidence type="ECO:0000259" key="8">
    <source>
        <dbReference type="PROSITE" id="PS50109"/>
    </source>
</evidence>
<gene>
    <name evidence="10" type="ORF">IFK94_08430</name>
</gene>
<organism evidence="10 11">
    <name type="scientific">Candidatus Polarisedimenticola svalbardensis</name>
    <dbReference type="NCBI Taxonomy" id="2886004"/>
    <lineage>
        <taxon>Bacteria</taxon>
        <taxon>Pseudomonadati</taxon>
        <taxon>Acidobacteriota</taxon>
        <taxon>Candidatus Polarisedimenticolia</taxon>
        <taxon>Candidatus Polarisedimenticolales</taxon>
        <taxon>Candidatus Polarisedimenticolaceae</taxon>
        <taxon>Candidatus Polarisedimenticola</taxon>
    </lineage>
</organism>
<evidence type="ECO:0000256" key="4">
    <source>
        <dbReference type="ARBA" id="ARBA00022679"/>
    </source>
</evidence>
<feature type="coiled-coil region" evidence="7">
    <location>
        <begin position="120"/>
        <end position="154"/>
    </location>
</feature>
<proteinExistence type="predicted"/>
<feature type="domain" description="Histidine kinase" evidence="8">
    <location>
        <begin position="153"/>
        <end position="368"/>
    </location>
</feature>
<evidence type="ECO:0000256" key="7">
    <source>
        <dbReference type="SAM" id="Coils"/>
    </source>
</evidence>
<dbReference type="AlphaFoldDB" id="A0A8J6Y0P9"/>
<comment type="caution">
    <text evidence="10">The sequence shown here is derived from an EMBL/GenBank/DDBJ whole genome shotgun (WGS) entry which is preliminary data.</text>
</comment>
<dbReference type="SMART" id="SM00387">
    <property type="entry name" value="HATPase_c"/>
    <property type="match status" value="1"/>
</dbReference>
<reference evidence="10 11" key="1">
    <citation type="submission" date="2020-08" db="EMBL/GenBank/DDBJ databases">
        <title>Acidobacteriota in marine sediments use diverse sulfur dissimilation pathways.</title>
        <authorList>
            <person name="Wasmund K."/>
        </authorList>
    </citation>
    <scope>NUCLEOTIDE SEQUENCE [LARGE SCALE GENOMIC DNA]</scope>
    <source>
        <strain evidence="10">MAG AM4</strain>
    </source>
</reference>
<protein>
    <recommendedName>
        <fullName evidence="2">histidine kinase</fullName>
        <ecNumber evidence="2">2.7.13.3</ecNumber>
    </recommendedName>
</protein>
<dbReference type="PANTHER" id="PTHR43547:SF2">
    <property type="entry name" value="HYBRID SIGNAL TRANSDUCTION HISTIDINE KINASE C"/>
    <property type="match status" value="1"/>
</dbReference>
<dbReference type="Gene3D" id="1.10.287.130">
    <property type="match status" value="1"/>
</dbReference>
<dbReference type="PANTHER" id="PTHR43547">
    <property type="entry name" value="TWO-COMPONENT HISTIDINE KINASE"/>
    <property type="match status" value="1"/>
</dbReference>
<dbReference type="Proteomes" id="UP000648239">
    <property type="component" value="Unassembled WGS sequence"/>
</dbReference>
<dbReference type="CDD" id="cd00075">
    <property type="entry name" value="HATPase"/>
    <property type="match status" value="1"/>
</dbReference>
<dbReference type="SUPFAM" id="SSF52172">
    <property type="entry name" value="CheY-like"/>
    <property type="match status" value="1"/>
</dbReference>
<dbReference type="EC" id="2.7.13.3" evidence="2"/>
<dbReference type="FunFam" id="3.30.565.10:FF:000006">
    <property type="entry name" value="Sensor histidine kinase WalK"/>
    <property type="match status" value="1"/>
</dbReference>
<dbReference type="Pfam" id="PF02518">
    <property type="entry name" value="HATPase_c"/>
    <property type="match status" value="1"/>
</dbReference>
<dbReference type="InterPro" id="IPR036097">
    <property type="entry name" value="HisK_dim/P_sf"/>
</dbReference>
<sequence>MNSVQILIVDDDHRGRKLLASYLKPRGYDVLMASSGEEALEIAAESMPAVMLLDVMMPGMTGLEVCRIIKENPDTRLTQIMMVTALGGEDDLVEGLDTGADDYIAKPVPKAEFLAKVRALVRARTLMADLSQAREELENRNRELELKKTLAQTLVHDLKSPLTTVVGNLDLMRRKEGFQEHIALRRAWNGASRMSQMIMDLLDVECLEDGGLTPVLKENDIKTMLLEAVEANQAMSDQQGVRLRADLCDDHCSVEADKALMRRVLDNLISNALAYSTDGMEVSVAVAQCPEGIKLTVTDQGPGVPAEQRQAIFEKYSRLDQSGVAVRKNRGLGLTFCQMAVEAHGGTIWVEDAPTGGAIFQILLPELEAPELMSAEEDNFVLFPRSVAVA</sequence>
<dbReference type="InterPro" id="IPR011006">
    <property type="entry name" value="CheY-like_superfamily"/>
</dbReference>
<dbReference type="PROSITE" id="PS50109">
    <property type="entry name" value="HIS_KIN"/>
    <property type="match status" value="1"/>
</dbReference>
<dbReference type="SUPFAM" id="SSF55874">
    <property type="entry name" value="ATPase domain of HSP90 chaperone/DNA topoisomerase II/histidine kinase"/>
    <property type="match status" value="1"/>
</dbReference>
<keyword evidence="5 10" id="KW-0418">Kinase</keyword>
<feature type="domain" description="Response regulatory" evidence="9">
    <location>
        <begin position="5"/>
        <end position="121"/>
    </location>
</feature>
<evidence type="ECO:0000313" key="10">
    <source>
        <dbReference type="EMBL" id="MBD3868138.1"/>
    </source>
</evidence>
<evidence type="ECO:0000256" key="2">
    <source>
        <dbReference type="ARBA" id="ARBA00012438"/>
    </source>
</evidence>
<evidence type="ECO:0000256" key="6">
    <source>
        <dbReference type="PROSITE-ProRule" id="PRU00169"/>
    </source>
</evidence>
<dbReference type="EMBL" id="JACXWD010000023">
    <property type="protein sequence ID" value="MBD3868138.1"/>
    <property type="molecule type" value="Genomic_DNA"/>
</dbReference>
<dbReference type="PRINTS" id="PR00344">
    <property type="entry name" value="BCTRLSENSOR"/>
</dbReference>
<keyword evidence="7" id="KW-0175">Coiled coil</keyword>
<dbReference type="Gene3D" id="3.30.565.10">
    <property type="entry name" value="Histidine kinase-like ATPase, C-terminal domain"/>
    <property type="match status" value="1"/>
</dbReference>
<dbReference type="Pfam" id="PF00072">
    <property type="entry name" value="Response_reg"/>
    <property type="match status" value="1"/>
</dbReference>
<name>A0A8J6Y0P9_9BACT</name>
<comment type="catalytic activity">
    <reaction evidence="1">
        <text>ATP + protein L-histidine = ADP + protein N-phospho-L-histidine.</text>
        <dbReference type="EC" id="2.7.13.3"/>
    </reaction>
</comment>
<accession>A0A8J6Y0P9</accession>
<dbReference type="Gene3D" id="3.40.50.2300">
    <property type="match status" value="1"/>
</dbReference>
<dbReference type="SUPFAM" id="SSF47384">
    <property type="entry name" value="Homodimeric domain of signal transducing histidine kinase"/>
    <property type="match status" value="1"/>
</dbReference>
<dbReference type="InterPro" id="IPR004358">
    <property type="entry name" value="Sig_transdc_His_kin-like_C"/>
</dbReference>
<evidence type="ECO:0000259" key="9">
    <source>
        <dbReference type="PROSITE" id="PS50110"/>
    </source>
</evidence>
<evidence type="ECO:0000256" key="3">
    <source>
        <dbReference type="ARBA" id="ARBA00022553"/>
    </source>
</evidence>
<dbReference type="InterPro" id="IPR003661">
    <property type="entry name" value="HisK_dim/P_dom"/>
</dbReference>
<dbReference type="Pfam" id="PF00512">
    <property type="entry name" value="HisKA"/>
    <property type="match status" value="1"/>
</dbReference>
<dbReference type="SMART" id="SM00448">
    <property type="entry name" value="REC"/>
    <property type="match status" value="1"/>
</dbReference>
<evidence type="ECO:0000256" key="5">
    <source>
        <dbReference type="ARBA" id="ARBA00022777"/>
    </source>
</evidence>
<dbReference type="PROSITE" id="PS50110">
    <property type="entry name" value="RESPONSE_REGULATORY"/>
    <property type="match status" value="1"/>
</dbReference>
<dbReference type="InterPro" id="IPR003594">
    <property type="entry name" value="HATPase_dom"/>
</dbReference>
<dbReference type="CDD" id="cd00082">
    <property type="entry name" value="HisKA"/>
    <property type="match status" value="1"/>
</dbReference>